<evidence type="ECO:0000313" key="14">
    <source>
        <dbReference type="EMBL" id="CAL5226220.1"/>
    </source>
</evidence>
<feature type="compositionally biased region" description="Basic and acidic residues" evidence="11">
    <location>
        <begin position="363"/>
        <end position="374"/>
    </location>
</feature>
<evidence type="ECO:0000256" key="3">
    <source>
        <dbReference type="ARBA" id="ARBA00022692"/>
    </source>
</evidence>
<dbReference type="InterPro" id="IPR002641">
    <property type="entry name" value="PNPLA_dom"/>
</dbReference>
<feature type="compositionally biased region" description="Polar residues" evidence="11">
    <location>
        <begin position="1552"/>
        <end position="1562"/>
    </location>
</feature>
<comment type="similarity">
    <text evidence="2">Belongs to the NTE family.</text>
</comment>
<evidence type="ECO:0000256" key="9">
    <source>
        <dbReference type="PROSITE-ProRule" id="PRU01161"/>
    </source>
</evidence>
<dbReference type="InterPro" id="IPR016035">
    <property type="entry name" value="Acyl_Trfase/lysoPLipase"/>
</dbReference>
<comment type="subcellular location">
    <subcellularLocation>
        <location evidence="1">Membrane</location>
    </subcellularLocation>
</comment>
<dbReference type="PANTHER" id="PTHR14226">
    <property type="entry name" value="NEUROPATHY TARGET ESTERASE/SWISS CHEESE D.MELANOGASTER"/>
    <property type="match status" value="1"/>
</dbReference>
<feature type="compositionally biased region" description="Polar residues" evidence="11">
    <location>
        <begin position="280"/>
        <end position="290"/>
    </location>
</feature>
<feature type="compositionally biased region" description="Polar residues" evidence="11">
    <location>
        <begin position="1594"/>
        <end position="1604"/>
    </location>
</feature>
<feature type="compositionally biased region" description="Basic and acidic residues" evidence="11">
    <location>
        <begin position="219"/>
        <end position="235"/>
    </location>
</feature>
<dbReference type="Gene3D" id="2.60.120.10">
    <property type="entry name" value="Jelly Rolls"/>
    <property type="match status" value="3"/>
</dbReference>
<feature type="compositionally biased region" description="Polar residues" evidence="11">
    <location>
        <begin position="1770"/>
        <end position="1783"/>
    </location>
</feature>
<evidence type="ECO:0000259" key="13">
    <source>
        <dbReference type="PROSITE" id="PS51635"/>
    </source>
</evidence>
<dbReference type="SUPFAM" id="SSF52151">
    <property type="entry name" value="FabD/lysophospholipase-like"/>
    <property type="match status" value="1"/>
</dbReference>
<dbReference type="InterPro" id="IPR050301">
    <property type="entry name" value="NTE"/>
</dbReference>
<feature type="compositionally biased region" description="Low complexity" evidence="11">
    <location>
        <begin position="1692"/>
        <end position="1705"/>
    </location>
</feature>
<evidence type="ECO:0000259" key="12">
    <source>
        <dbReference type="PROSITE" id="PS50042"/>
    </source>
</evidence>
<keyword evidence="7 9" id="KW-0443">Lipid metabolism</keyword>
<accession>A0ABP1G1Y3</accession>
<dbReference type="InterPro" id="IPR014710">
    <property type="entry name" value="RmlC-like_jellyroll"/>
</dbReference>
<feature type="region of interest" description="Disordered" evidence="11">
    <location>
        <begin position="1742"/>
        <end position="1835"/>
    </location>
</feature>
<evidence type="ECO:0000256" key="10">
    <source>
        <dbReference type="RuleBase" id="RU361262"/>
    </source>
</evidence>
<feature type="compositionally biased region" description="Polar residues" evidence="11">
    <location>
        <begin position="1479"/>
        <end position="1491"/>
    </location>
</feature>
<dbReference type="InterPro" id="IPR056556">
    <property type="entry name" value="NTE1_P-loop_dom"/>
</dbReference>
<keyword evidence="6" id="KW-1133">Transmembrane helix</keyword>
<dbReference type="PANTHER" id="PTHR14226:SF29">
    <property type="entry name" value="NEUROPATHY TARGET ESTERASE SWS"/>
    <property type="match status" value="1"/>
</dbReference>
<dbReference type="PROSITE" id="PS51635">
    <property type="entry name" value="PNPLA"/>
    <property type="match status" value="1"/>
</dbReference>
<protein>
    <recommendedName>
        <fullName evidence="10">Patatin</fullName>
        <ecNumber evidence="10">3.1.1.-</ecNumber>
    </recommendedName>
</protein>
<evidence type="ECO:0000256" key="2">
    <source>
        <dbReference type="ARBA" id="ARBA00006636"/>
    </source>
</evidence>
<feature type="region of interest" description="Disordered" evidence="11">
    <location>
        <begin position="1444"/>
        <end position="1513"/>
    </location>
</feature>
<feature type="domain" description="Cyclic nucleotide-binding" evidence="12">
    <location>
        <begin position="695"/>
        <end position="797"/>
    </location>
</feature>
<feature type="compositionally biased region" description="Polar residues" evidence="11">
    <location>
        <begin position="347"/>
        <end position="360"/>
    </location>
</feature>
<feature type="domain" description="PNPLA" evidence="13">
    <location>
        <begin position="1118"/>
        <end position="1284"/>
    </location>
</feature>
<dbReference type="Pfam" id="PF24179">
    <property type="entry name" value="NTE_Ploop"/>
    <property type="match status" value="1"/>
</dbReference>
<evidence type="ECO:0000256" key="7">
    <source>
        <dbReference type="ARBA" id="ARBA00023098"/>
    </source>
</evidence>
<feature type="short sequence motif" description="GXGXXG" evidence="9">
    <location>
        <begin position="1122"/>
        <end position="1127"/>
    </location>
</feature>
<feature type="domain" description="Cyclic nucleotide-binding" evidence="12">
    <location>
        <begin position="17"/>
        <end position="121"/>
    </location>
</feature>
<evidence type="ECO:0000256" key="4">
    <source>
        <dbReference type="ARBA" id="ARBA00022801"/>
    </source>
</evidence>
<feature type="compositionally biased region" description="Polar residues" evidence="11">
    <location>
        <begin position="811"/>
        <end position="831"/>
    </location>
</feature>
<feature type="compositionally biased region" description="Low complexity" evidence="11">
    <location>
        <begin position="385"/>
        <end position="399"/>
    </location>
</feature>
<dbReference type="Pfam" id="PF00027">
    <property type="entry name" value="cNMP_binding"/>
    <property type="match status" value="3"/>
</dbReference>
<organism evidence="14 15">
    <name type="scientific">Coccomyxa viridis</name>
    <dbReference type="NCBI Taxonomy" id="1274662"/>
    <lineage>
        <taxon>Eukaryota</taxon>
        <taxon>Viridiplantae</taxon>
        <taxon>Chlorophyta</taxon>
        <taxon>core chlorophytes</taxon>
        <taxon>Trebouxiophyceae</taxon>
        <taxon>Trebouxiophyceae incertae sedis</taxon>
        <taxon>Coccomyxaceae</taxon>
        <taxon>Coccomyxa</taxon>
    </lineage>
</organism>
<feature type="region of interest" description="Disordered" evidence="11">
    <location>
        <begin position="799"/>
        <end position="839"/>
    </location>
</feature>
<comment type="similarity">
    <text evidence="10">Belongs to the patatin family.</text>
</comment>
<feature type="compositionally biased region" description="Polar residues" evidence="11">
    <location>
        <begin position="1794"/>
        <end position="1821"/>
    </location>
</feature>
<comment type="domain">
    <text evidence="10">The nitrogen atoms of the two glycine residues in the GGXR motif define the oxyanion hole, and stabilize the oxyanion that forms during the nucleophilic attack by the catalytic serine during substrate cleavage.</text>
</comment>
<comment type="caution">
    <text evidence="14">The sequence shown here is derived from an EMBL/GenBank/DDBJ whole genome shotgun (WGS) entry which is preliminary data.</text>
</comment>
<proteinExistence type="inferred from homology"/>
<name>A0ABP1G1Y3_9CHLO</name>
<dbReference type="CDD" id="cd00038">
    <property type="entry name" value="CAP_ED"/>
    <property type="match status" value="3"/>
</dbReference>
<feature type="compositionally biased region" description="Polar residues" evidence="11">
    <location>
        <begin position="309"/>
        <end position="333"/>
    </location>
</feature>
<feature type="region of interest" description="Disordered" evidence="11">
    <location>
        <begin position="423"/>
        <end position="467"/>
    </location>
</feature>
<evidence type="ECO:0000256" key="11">
    <source>
        <dbReference type="SAM" id="MobiDB-lite"/>
    </source>
</evidence>
<dbReference type="EC" id="3.1.1.-" evidence="10"/>
<sequence>MSPSTSDLPNFFASTKFFACLDLLESKELFEATEMVKVQPKEVLFRNGEDSQSGIFIVVEGGLGVYLDEGDELRLTNILRTGESVGDLDVLDGAMRSITCIAMEEGATLVNVPRDLFISFITAKPRTLQIYLHKAMARLWRVAHFVLTDFLELSLEEMPANLTTYPAGIPATAPSALTASMHLGILPELSGGSPTGESIRAAAMAPTASTAVKLPWPQGKDKGGVRFAPRLEKVSEGQSTSSTEADLAESPATSPPKRGRPSRLSVHGDHMVKFADEAGSKSSFGVQMSTPFRDAPLPADGDIDGALEQMSSFADQSAQTTADEELYSSSLTGQHAPRLSPRGQDRVPTSPQGASTQSIASRKAADSEKADMLSKLRSTATRTNGVSRGSGAQSSAARRSFSLRKNLSQHLDLGTAAVPTSTRLPAAGLNGQAGSQGEPASPLAPAQSDTTDEEQAPGLESVPTPELLSDAEILSSIKSTLTRKQTMSLPLHLLKGNPSLDALENALRAESTLFPRAQSMRKRMVPGSQATLASGWDVISPEEGYLTEELQERLQSCCAAAPAGAPPGASKASCGQHVQLRRGELLHDVDKTVRHFYFLIEGNMLAERPAKGKKKETALLGPGSVLDAAAYLSSTRSRASMRAATSCRLAAFGAHELEALLEDSVDAFVDLLLLAGRALGPIIRRFISLGLNRVWTKAGDTVYRQGEPAESLYILISGRLRLLRADPDGEGPMVVEEEVGRGEAVGAVWALTGGHHDTTALCARDSEFVRMSRGAFEVLAQQNPRATSNMLEGMARRISAASSARNKRRTYTSSSRQAGMSNSAAVSLASRNRSEDEGGRGGEIVTIALVPAGSYASWLAGDNLAPAANAPLGTVGGRMPGLKQRVSGFAANGGAATLAVRKVADALKNALEELFGPTLHLNASTLEVSFKTAFQRLHTTFYRSKLTSWMAAQEEDYRFIILEADAAVTPWSRICISHADCVLLVGAEEASPQVNLLEDQIVWAPMGPPSEAATIVSSARKASLFGPFDPSSVSWSYSNSSTGVNAKRGSQTQSMENLAAQMRRVEILLLHQAGSEPQGTLDWLKPRPLLARHHHVRLSHDKDMARVARWMAGKAVGLVLSGGGSRGLAHLGVLHALDDAGVPIDVIGGTSQGAFMAALYAQGLAWERMHEVVREYAGAMGSVRHLLSDLTLPIISVFSGAGFDRIIRQSFTFGAQRIEDLWLSFFCMTTNMTRGEPTVHQEGLLWKLVRASMTIVGLIPPVYENGELLIDGGYLNNMPVDVMRGLGVDTVIVVDVEDRDDSVWHNLTPLDGGLSGWRLLWDRWCPIPSLRFNIKVPRYSQMIAALTWMSHSQNLRRMAREHPIDLYMQPPVTRFRLLDYHLMDRIVRDSNRYAWAAISEWQCHQGMTQGGRLSQSSPQGPTPDRHAMRRTRSVACMTQLQAKQKYGYEPPPADSSSPERDSSAGAQDNTAKADASAEPKQSTPSLQQQKSSEGRETAPIARAQSAEGRRSFDSLAGARSAAFGALPQPYWTSPTSHVVAKQQPEQPARSASYRNGSSSQPLRNMLPPTLPSLKESNSPEGRLLGSSVQDEDTPAQQGSGQLSSAPIVLSRQNSSSSEEEGAASEPEAAGQLSVSSEEEADSGGGSEQTTVKAPEQAESTSGHKSNGVHWRDSVRINGDAEAPVQETERPLSARSFARSRSGSFSKGLHTGQGHASSSALEDMRAASTGLVDLPEQATNLASAPIRIPVPEMRRPSLPPGRGSLTDVHSAGTSSLPRQLSTHPSHALPTGSEGQGFQPSLASSYSGKRRSSNAINDQSASSFPGIFEFPEGNHGT</sequence>
<feature type="short sequence motif" description="GXSXG" evidence="9">
    <location>
        <begin position="1149"/>
        <end position="1153"/>
    </location>
</feature>
<dbReference type="InterPro" id="IPR018490">
    <property type="entry name" value="cNMP-bd_dom_sf"/>
</dbReference>
<feature type="short sequence motif" description="DGA/G" evidence="9">
    <location>
        <begin position="1271"/>
        <end position="1273"/>
    </location>
</feature>
<keyword evidence="4 9" id="KW-0378">Hydrolase</keyword>
<reference evidence="14 15" key="1">
    <citation type="submission" date="2024-06" db="EMBL/GenBank/DDBJ databases">
        <authorList>
            <person name="Kraege A."/>
            <person name="Thomma B."/>
        </authorList>
    </citation>
    <scope>NUCLEOTIDE SEQUENCE [LARGE SCALE GENOMIC DNA]</scope>
</reference>
<feature type="active site" description="Proton acceptor" evidence="9">
    <location>
        <position position="1271"/>
    </location>
</feature>
<feature type="region of interest" description="Disordered" evidence="11">
    <location>
        <begin position="1526"/>
        <end position="1721"/>
    </location>
</feature>
<dbReference type="Proteomes" id="UP001497392">
    <property type="component" value="Unassembled WGS sequence"/>
</dbReference>
<evidence type="ECO:0000313" key="15">
    <source>
        <dbReference type="Proteomes" id="UP001497392"/>
    </source>
</evidence>
<evidence type="ECO:0000256" key="8">
    <source>
        <dbReference type="ARBA" id="ARBA00023136"/>
    </source>
</evidence>
<feature type="active site" description="Nucleophile" evidence="9">
    <location>
        <position position="1151"/>
    </location>
</feature>
<feature type="region of interest" description="Disordered" evidence="11">
    <location>
        <begin position="212"/>
        <end position="264"/>
    </location>
</feature>
<dbReference type="PROSITE" id="PS50042">
    <property type="entry name" value="CNMP_BINDING_3"/>
    <property type="match status" value="3"/>
</dbReference>
<dbReference type="EMBL" id="CAXHTA020000016">
    <property type="protein sequence ID" value="CAL5226220.1"/>
    <property type="molecule type" value="Genomic_DNA"/>
</dbReference>
<keyword evidence="3" id="KW-0812">Transmembrane</keyword>
<feature type="domain" description="Cyclic nucleotide-binding" evidence="12">
    <location>
        <begin position="596"/>
        <end position="661"/>
    </location>
</feature>
<keyword evidence="5 9" id="KW-0442">Lipid degradation</keyword>
<keyword evidence="15" id="KW-1185">Reference proteome</keyword>
<dbReference type="Pfam" id="PF01734">
    <property type="entry name" value="Patatin"/>
    <property type="match status" value="1"/>
</dbReference>
<feature type="region of interest" description="Disordered" evidence="11">
    <location>
        <begin position="1407"/>
        <end position="1430"/>
    </location>
</feature>
<dbReference type="SUPFAM" id="SSF51206">
    <property type="entry name" value="cAMP-binding domain-like"/>
    <property type="match status" value="3"/>
</dbReference>
<evidence type="ECO:0000256" key="5">
    <source>
        <dbReference type="ARBA" id="ARBA00022963"/>
    </source>
</evidence>
<feature type="compositionally biased region" description="Polar residues" evidence="11">
    <location>
        <begin position="1407"/>
        <end position="1419"/>
    </location>
</feature>
<dbReference type="InterPro" id="IPR000595">
    <property type="entry name" value="cNMP-bd_dom"/>
</dbReference>
<evidence type="ECO:0000256" key="1">
    <source>
        <dbReference type="ARBA" id="ARBA00004370"/>
    </source>
</evidence>
<evidence type="ECO:0000256" key="6">
    <source>
        <dbReference type="ARBA" id="ARBA00022989"/>
    </source>
</evidence>
<dbReference type="SMART" id="SM00100">
    <property type="entry name" value="cNMP"/>
    <property type="match status" value="3"/>
</dbReference>
<dbReference type="Gene3D" id="3.40.1090.10">
    <property type="entry name" value="Cytosolic phospholipase A2 catalytic domain"/>
    <property type="match status" value="2"/>
</dbReference>
<feature type="region of interest" description="Disordered" evidence="11">
    <location>
        <begin position="276"/>
        <end position="399"/>
    </location>
</feature>
<comment type="function">
    <text evidence="10">Lipolytic acyl hydrolase (LAH).</text>
</comment>
<gene>
    <name evidence="14" type="primary">g9062</name>
    <name evidence="14" type="ORF">VP750_LOCUS8126</name>
</gene>
<keyword evidence="8" id="KW-0472">Membrane</keyword>